<name>A0A1T4UVI4_9GAMM</name>
<protein>
    <recommendedName>
        <fullName evidence="5">Thiol:disulfide interchange protein</fullName>
    </recommendedName>
</protein>
<reference evidence="10" key="1">
    <citation type="submission" date="2017-02" db="EMBL/GenBank/DDBJ databases">
        <authorList>
            <person name="Varghese N."/>
            <person name="Submissions S."/>
        </authorList>
    </citation>
    <scope>NUCLEOTIDE SEQUENCE [LARGE SCALE GENOMIC DNA]</scope>
    <source>
        <strain evidence="10">DSM 3072</strain>
    </source>
</reference>
<dbReference type="GO" id="GO:0042597">
    <property type="term" value="C:periplasmic space"/>
    <property type="evidence" value="ECO:0007669"/>
    <property type="project" value="UniProtKB-SubCell"/>
</dbReference>
<dbReference type="Proteomes" id="UP000242432">
    <property type="component" value="Unassembled WGS sequence"/>
</dbReference>
<dbReference type="GO" id="GO:0016491">
    <property type="term" value="F:oxidoreductase activity"/>
    <property type="evidence" value="ECO:0007669"/>
    <property type="project" value="InterPro"/>
</dbReference>
<evidence type="ECO:0000256" key="5">
    <source>
        <dbReference type="PIRNR" id="PIRNR001488"/>
    </source>
</evidence>
<keyword evidence="5" id="KW-0574">Periplasm</keyword>
<keyword evidence="3 5" id="KW-1015">Disulfide bond</keyword>
<dbReference type="STRING" id="83771.SAMN02910357_01608"/>
<keyword evidence="2 7" id="KW-0732">Signal</keyword>
<evidence type="ECO:0000256" key="2">
    <source>
        <dbReference type="ARBA" id="ARBA00022729"/>
    </source>
</evidence>
<evidence type="ECO:0000259" key="8">
    <source>
        <dbReference type="Pfam" id="PF01323"/>
    </source>
</evidence>
<dbReference type="InterPro" id="IPR001853">
    <property type="entry name" value="DSBA-like_thioredoxin_dom"/>
</dbReference>
<comment type="similarity">
    <text evidence="1">Belongs to the thioredoxin family. DsbA subfamily.</text>
</comment>
<dbReference type="Pfam" id="PF01323">
    <property type="entry name" value="DSBA"/>
    <property type="match status" value="1"/>
</dbReference>
<dbReference type="InterPro" id="IPR050824">
    <property type="entry name" value="Thiol_disulfide_DsbA"/>
</dbReference>
<keyword evidence="10" id="KW-1185">Reference proteome</keyword>
<feature type="domain" description="DSBA-like thioredoxin" evidence="8">
    <location>
        <begin position="45"/>
        <end position="195"/>
    </location>
</feature>
<dbReference type="PANTHER" id="PTHR35891">
    <property type="entry name" value="THIOL:DISULFIDE INTERCHANGE PROTEIN DSBA"/>
    <property type="match status" value="1"/>
</dbReference>
<organism evidence="9 10">
    <name type="scientific">Succinivibrio dextrinosolvens DSM 3072</name>
    <dbReference type="NCBI Taxonomy" id="1123324"/>
    <lineage>
        <taxon>Bacteria</taxon>
        <taxon>Pseudomonadati</taxon>
        <taxon>Pseudomonadota</taxon>
        <taxon>Gammaproteobacteria</taxon>
        <taxon>Aeromonadales</taxon>
        <taxon>Succinivibrionaceae</taxon>
        <taxon>Succinivibrio</taxon>
    </lineage>
</organism>
<evidence type="ECO:0000256" key="3">
    <source>
        <dbReference type="ARBA" id="ARBA00023157"/>
    </source>
</evidence>
<dbReference type="PIRSF" id="PIRSF001488">
    <property type="entry name" value="Tdi_protein"/>
    <property type="match status" value="1"/>
</dbReference>
<dbReference type="Gene3D" id="3.40.30.10">
    <property type="entry name" value="Glutaredoxin"/>
    <property type="match status" value="1"/>
</dbReference>
<feature type="disulfide bond" description="Redox-active" evidence="6">
    <location>
        <begin position="54"/>
        <end position="57"/>
    </location>
</feature>
<gene>
    <name evidence="9" type="ORF">SAMN02745213_00043</name>
</gene>
<proteinExistence type="inferred from homology"/>
<dbReference type="InterPro" id="IPR023205">
    <property type="entry name" value="DsbA/DsbL"/>
</dbReference>
<comment type="subcellular location">
    <subcellularLocation>
        <location evidence="5">Periplasm</location>
    </subcellularLocation>
</comment>
<dbReference type="AlphaFoldDB" id="A0A1T4UVI4"/>
<dbReference type="PANTHER" id="PTHR35891:SF3">
    <property type="entry name" value="THIOL:DISULFIDE INTERCHANGE PROTEIN DSBL"/>
    <property type="match status" value="1"/>
</dbReference>
<evidence type="ECO:0000256" key="6">
    <source>
        <dbReference type="PIRSR" id="PIRSR001488-1"/>
    </source>
</evidence>
<keyword evidence="4" id="KW-0676">Redox-active center</keyword>
<evidence type="ECO:0000313" key="9">
    <source>
        <dbReference type="EMBL" id="SKA56625.1"/>
    </source>
</evidence>
<evidence type="ECO:0000313" key="10">
    <source>
        <dbReference type="Proteomes" id="UP000242432"/>
    </source>
</evidence>
<feature type="chain" id="PRO_5013001648" description="Thiol:disulfide interchange protein" evidence="7">
    <location>
        <begin position="25"/>
        <end position="205"/>
    </location>
</feature>
<dbReference type="SUPFAM" id="SSF52833">
    <property type="entry name" value="Thioredoxin-like"/>
    <property type="match status" value="1"/>
</dbReference>
<dbReference type="RefSeq" id="WP_078927721.1">
    <property type="nucleotide sequence ID" value="NZ_FUXX01000001.1"/>
</dbReference>
<dbReference type="InterPro" id="IPR036249">
    <property type="entry name" value="Thioredoxin-like_sf"/>
</dbReference>
<evidence type="ECO:0000256" key="4">
    <source>
        <dbReference type="ARBA" id="ARBA00023284"/>
    </source>
</evidence>
<evidence type="ECO:0000256" key="7">
    <source>
        <dbReference type="SAM" id="SignalP"/>
    </source>
</evidence>
<accession>A0A1T4UVI4</accession>
<sequence>MFKNAFKVVLTLLVCVLFANSVNAKEYKLGTDYKIVTENITTTPQIREFFSFFCSHCFALDPSFNEIKKAFEGKAEYIYNPVGIIGGDVGVETQRAYAVALNIGIGEEFREELFERIHVKEQYPEDPSYFADLFESLGVSKDRYEQESKSFITAAKISEFDRYTKEYGIEAVPEIVVNGKYLAMTDNIDTAEQYIDLIKYLLTLK</sequence>
<evidence type="ECO:0000256" key="1">
    <source>
        <dbReference type="ARBA" id="ARBA00005791"/>
    </source>
</evidence>
<feature type="signal peptide" evidence="7">
    <location>
        <begin position="1"/>
        <end position="24"/>
    </location>
</feature>
<dbReference type="EMBL" id="FUXX01000001">
    <property type="protein sequence ID" value="SKA56625.1"/>
    <property type="molecule type" value="Genomic_DNA"/>
</dbReference>